<name>A0A1H2LDR6_9ACTO</name>
<dbReference type="GO" id="GO:0008381">
    <property type="term" value="F:mechanosensitive monoatomic ion channel activity"/>
    <property type="evidence" value="ECO:0007669"/>
    <property type="project" value="UniProtKB-UniRule"/>
</dbReference>
<dbReference type="GO" id="GO:0005886">
    <property type="term" value="C:plasma membrane"/>
    <property type="evidence" value="ECO:0007669"/>
    <property type="project" value="UniProtKB-SubCell"/>
</dbReference>
<protein>
    <recommendedName>
        <fullName evidence="10">Large-conductance mechanosensitive channel</fullName>
    </recommendedName>
</protein>
<dbReference type="InterPro" id="IPR019823">
    <property type="entry name" value="Mechanosensitive_channel_CS"/>
</dbReference>
<evidence type="ECO:0000256" key="8">
    <source>
        <dbReference type="ARBA" id="ARBA00023136"/>
    </source>
</evidence>
<dbReference type="EMBL" id="LT629804">
    <property type="protein sequence ID" value="SDU78954.1"/>
    <property type="molecule type" value="Genomic_DNA"/>
</dbReference>
<dbReference type="Pfam" id="PF01741">
    <property type="entry name" value="MscL"/>
    <property type="match status" value="1"/>
</dbReference>
<feature type="transmembrane region" description="Helical" evidence="10">
    <location>
        <begin position="69"/>
        <end position="90"/>
    </location>
</feature>
<keyword evidence="4 10" id="KW-1003">Cell membrane</keyword>
<gene>
    <name evidence="10" type="primary">mscL</name>
    <name evidence="11" type="ORF">SAMN04489737_0683</name>
</gene>
<evidence type="ECO:0000256" key="10">
    <source>
        <dbReference type="HAMAP-Rule" id="MF_00115"/>
    </source>
</evidence>
<dbReference type="PROSITE" id="PS01327">
    <property type="entry name" value="MSCL"/>
    <property type="match status" value="1"/>
</dbReference>
<comment type="subcellular location">
    <subcellularLocation>
        <location evidence="1 10">Cell membrane</location>
        <topology evidence="1 10">Multi-pass membrane protein</topology>
    </subcellularLocation>
</comment>
<dbReference type="SUPFAM" id="SSF81330">
    <property type="entry name" value="Gated mechanosensitive channel"/>
    <property type="match status" value="1"/>
</dbReference>
<dbReference type="AlphaFoldDB" id="A0A1H2LDR6"/>
<evidence type="ECO:0000256" key="3">
    <source>
        <dbReference type="ARBA" id="ARBA00022448"/>
    </source>
</evidence>
<evidence type="ECO:0000256" key="5">
    <source>
        <dbReference type="ARBA" id="ARBA00022692"/>
    </source>
</evidence>
<evidence type="ECO:0000256" key="1">
    <source>
        <dbReference type="ARBA" id="ARBA00004651"/>
    </source>
</evidence>
<comment type="function">
    <text evidence="10">Channel that opens in response to stretch forces in the membrane lipid bilayer. May participate in the regulation of osmotic pressure changes within the cell.</text>
</comment>
<keyword evidence="5 10" id="KW-0812">Transmembrane</keyword>
<dbReference type="OrthoDB" id="9810350at2"/>
<comment type="similarity">
    <text evidence="2 10">Belongs to the MscL family.</text>
</comment>
<dbReference type="NCBIfam" id="TIGR00220">
    <property type="entry name" value="mscL"/>
    <property type="match status" value="1"/>
</dbReference>
<keyword evidence="6 10" id="KW-1133">Transmembrane helix</keyword>
<dbReference type="Gene3D" id="1.10.1200.120">
    <property type="entry name" value="Large-conductance mechanosensitive channel, MscL, domain 1"/>
    <property type="match status" value="1"/>
</dbReference>
<keyword evidence="3 10" id="KW-0813">Transport</keyword>
<comment type="subunit">
    <text evidence="10">Homopentamer.</text>
</comment>
<dbReference type="PANTHER" id="PTHR30266">
    <property type="entry name" value="MECHANOSENSITIVE CHANNEL MSCL"/>
    <property type="match status" value="1"/>
</dbReference>
<dbReference type="InterPro" id="IPR036019">
    <property type="entry name" value="MscL_channel"/>
</dbReference>
<dbReference type="PANTHER" id="PTHR30266:SF2">
    <property type="entry name" value="LARGE-CONDUCTANCE MECHANOSENSITIVE CHANNEL"/>
    <property type="match status" value="1"/>
</dbReference>
<reference evidence="12" key="1">
    <citation type="submission" date="2016-10" db="EMBL/GenBank/DDBJ databases">
        <authorList>
            <person name="Varghese N."/>
            <person name="Submissions S."/>
        </authorList>
    </citation>
    <scope>NUCLEOTIDE SEQUENCE [LARGE SCALE GENOMIC DNA]</scope>
    <source>
        <strain evidence="12">DSM 10002</strain>
    </source>
</reference>
<feature type="transmembrane region" description="Helical" evidence="10">
    <location>
        <begin position="12"/>
        <end position="31"/>
    </location>
</feature>
<dbReference type="Proteomes" id="UP000214355">
    <property type="component" value="Chromosome I"/>
</dbReference>
<dbReference type="GeneID" id="65344425"/>
<sequence length="125" mass="13717">MLKGFKEFINKGNVIDLAVAVIIGAAFAPVISSLTEKIIMPLISAIFGQPKFDDLGEFHIGNTAIQPGFFITAVVNFLIVSAVIYFCVVLPMNAFKKRKKQEEAPTPIPENVALLTEIRDLLAQR</sequence>
<evidence type="ECO:0000256" key="7">
    <source>
        <dbReference type="ARBA" id="ARBA00023065"/>
    </source>
</evidence>
<evidence type="ECO:0000313" key="11">
    <source>
        <dbReference type="EMBL" id="SDU78954.1"/>
    </source>
</evidence>
<keyword evidence="7 10" id="KW-0406">Ion transport</keyword>
<evidence type="ECO:0000256" key="4">
    <source>
        <dbReference type="ARBA" id="ARBA00022475"/>
    </source>
</evidence>
<dbReference type="HAMAP" id="MF_00115">
    <property type="entry name" value="MscL"/>
    <property type="match status" value="1"/>
</dbReference>
<keyword evidence="9 10" id="KW-0407">Ion channel</keyword>
<dbReference type="InterPro" id="IPR037673">
    <property type="entry name" value="MSC/AndL"/>
</dbReference>
<proteinExistence type="inferred from homology"/>
<accession>A0A1H2LDR6</accession>
<evidence type="ECO:0000256" key="2">
    <source>
        <dbReference type="ARBA" id="ARBA00007254"/>
    </source>
</evidence>
<evidence type="ECO:0000256" key="9">
    <source>
        <dbReference type="ARBA" id="ARBA00023303"/>
    </source>
</evidence>
<dbReference type="STRING" id="131112.SAMN04489737_0683"/>
<evidence type="ECO:0000313" key="12">
    <source>
        <dbReference type="Proteomes" id="UP000214355"/>
    </source>
</evidence>
<keyword evidence="8 10" id="KW-0472">Membrane</keyword>
<dbReference type="InterPro" id="IPR001185">
    <property type="entry name" value="MS_channel"/>
</dbReference>
<evidence type="ECO:0000256" key="6">
    <source>
        <dbReference type="ARBA" id="ARBA00022989"/>
    </source>
</evidence>
<dbReference type="PRINTS" id="PR01264">
    <property type="entry name" value="MECHCHANNEL"/>
</dbReference>
<organism evidence="11 12">
    <name type="scientific">Arcanobacterium phocae</name>
    <dbReference type="NCBI Taxonomy" id="131112"/>
    <lineage>
        <taxon>Bacteria</taxon>
        <taxon>Bacillati</taxon>
        <taxon>Actinomycetota</taxon>
        <taxon>Actinomycetes</taxon>
        <taxon>Actinomycetales</taxon>
        <taxon>Actinomycetaceae</taxon>
        <taxon>Arcanobacterium</taxon>
    </lineage>
</organism>
<keyword evidence="12" id="KW-1185">Reference proteome</keyword>
<dbReference type="RefSeq" id="WP_091279911.1">
    <property type="nucleotide sequence ID" value="NZ_JABAPK010000008.1"/>
</dbReference>